<feature type="transmembrane region" description="Helical" evidence="1">
    <location>
        <begin position="436"/>
        <end position="456"/>
    </location>
</feature>
<dbReference type="InterPro" id="IPR005625">
    <property type="entry name" value="PepSY-ass_TM"/>
</dbReference>
<proteinExistence type="predicted"/>
<comment type="caution">
    <text evidence="2">The sequence shown here is derived from an EMBL/GenBank/DDBJ whole genome shotgun (WGS) entry which is preliminary data.</text>
</comment>
<reference evidence="2 3" key="1">
    <citation type="submission" date="2019-07" db="EMBL/GenBank/DDBJ databases">
        <title>Pseudomonas mangiferae sp. nov., isolated from bark of mango tree in Thailand.</title>
        <authorList>
            <person name="Srisuk N."/>
            <person name="Anurat P."/>
        </authorList>
    </citation>
    <scope>NUCLEOTIDE SEQUENCE [LARGE SCALE GENOMIC DNA]</scope>
    <source>
        <strain evidence="2 3">DMKU_BBB3-04</strain>
    </source>
</reference>
<feature type="transmembrane region" description="Helical" evidence="1">
    <location>
        <begin position="369"/>
        <end position="392"/>
    </location>
</feature>
<keyword evidence="1" id="KW-0472">Membrane</keyword>
<gene>
    <name evidence="2" type="ORF">FM069_07335</name>
</gene>
<dbReference type="Proteomes" id="UP000315235">
    <property type="component" value="Unassembled WGS sequence"/>
</dbReference>
<name>A0A553H1A6_9PSED</name>
<keyword evidence="3" id="KW-1185">Reference proteome</keyword>
<dbReference type="PANTHER" id="PTHR34219">
    <property type="entry name" value="IRON-REGULATED INNER MEMBRANE PROTEIN-RELATED"/>
    <property type="match status" value="1"/>
</dbReference>
<feature type="transmembrane region" description="Helical" evidence="1">
    <location>
        <begin position="333"/>
        <end position="357"/>
    </location>
</feature>
<feature type="transmembrane region" description="Helical" evidence="1">
    <location>
        <begin position="184"/>
        <end position="209"/>
    </location>
</feature>
<dbReference type="PROSITE" id="PS51257">
    <property type="entry name" value="PROKAR_LIPOPROTEIN"/>
    <property type="match status" value="1"/>
</dbReference>
<evidence type="ECO:0000256" key="1">
    <source>
        <dbReference type="SAM" id="Phobius"/>
    </source>
</evidence>
<dbReference type="OrthoDB" id="9776609at2"/>
<organism evidence="2 3">
    <name type="scientific">Pseudomonas mangiferae</name>
    <dbReference type="NCBI Taxonomy" id="2593654"/>
    <lineage>
        <taxon>Bacteria</taxon>
        <taxon>Pseudomonadati</taxon>
        <taxon>Pseudomonadota</taxon>
        <taxon>Gammaproteobacteria</taxon>
        <taxon>Pseudomonadales</taxon>
        <taxon>Pseudomonadaceae</taxon>
        <taxon>Pseudomonas</taxon>
    </lineage>
</organism>
<dbReference type="PANTHER" id="PTHR34219:SF4">
    <property type="entry name" value="PEPSY DOMAIN-CONTAINING PROTEIN"/>
    <property type="match status" value="1"/>
</dbReference>
<sequence>MNLRRAMAGLHTWGGLLPSWLLFVIFFAGSLACFDKELERWMRPDLPVAAEATAASSLSLDQVRDWLLSKAPDAHALYIHGPAPRQPFWWAGYVPADEGEFQSFALDPVSGAPLQETVGGAFFFSLHYDLNAGTPGLYIVGMAAMFMLVALVSGIIIHRRIFKDFFTLRPGANGQRAWLDAHNLFGVTGLPFHLMIAYTGLAIFVSLYMPAGVQTAYRGDAMAFYGDAMSLFHREETHRPAAPAASLDALLADAQTRWGGAQPGWISVEHPADEAAVVEFRREGRTRVSDYQWTLAYDAASGELLHEQTPYAGGYYVYTWLSGLHMAQFGGHFVRFCYLLLGLAGCAMLVGGLRVWVSKREARGGRGLVLVRALNGAVVGGLPLASLALLYGNRLLPAQLVHRGRAETLVFFGAWALVAAWVVWRRHRLGNDRRMLALGSLLALGLPLLNLLLTPGNSLLASLPRGDWALAAIDLALLVVGLACGLLARRRPAAVPAPRRARRDALGEGA</sequence>
<feature type="transmembrane region" description="Helical" evidence="1">
    <location>
        <begin position="468"/>
        <end position="488"/>
    </location>
</feature>
<keyword evidence="1" id="KW-0812">Transmembrane</keyword>
<protein>
    <submittedName>
        <fullName evidence="2">PepSY domain-containing protein</fullName>
    </submittedName>
</protein>
<evidence type="ECO:0000313" key="3">
    <source>
        <dbReference type="Proteomes" id="UP000315235"/>
    </source>
</evidence>
<feature type="transmembrane region" description="Helical" evidence="1">
    <location>
        <begin position="404"/>
        <end position="424"/>
    </location>
</feature>
<dbReference type="Pfam" id="PF03929">
    <property type="entry name" value="PepSY_TM"/>
    <property type="match status" value="1"/>
</dbReference>
<feature type="transmembrane region" description="Helical" evidence="1">
    <location>
        <begin position="136"/>
        <end position="157"/>
    </location>
</feature>
<evidence type="ECO:0000313" key="2">
    <source>
        <dbReference type="EMBL" id="TRX75548.1"/>
    </source>
</evidence>
<dbReference type="EMBL" id="VJOY01000004">
    <property type="protein sequence ID" value="TRX75548.1"/>
    <property type="molecule type" value="Genomic_DNA"/>
</dbReference>
<dbReference type="RefSeq" id="WP_143487640.1">
    <property type="nucleotide sequence ID" value="NZ_VJOY01000004.1"/>
</dbReference>
<dbReference type="AlphaFoldDB" id="A0A553H1A6"/>
<keyword evidence="1" id="KW-1133">Transmembrane helix</keyword>
<accession>A0A553H1A6</accession>